<dbReference type="InterPro" id="IPR036390">
    <property type="entry name" value="WH_DNA-bd_sf"/>
</dbReference>
<dbReference type="Pfam" id="PF18055">
    <property type="entry name" value="RPN6_N"/>
    <property type="match status" value="1"/>
</dbReference>
<dbReference type="RefSeq" id="XP_024331889.1">
    <property type="nucleotide sequence ID" value="XM_024476105.1"/>
</dbReference>
<dbReference type="GeneID" id="36321055"/>
<dbReference type="GO" id="GO:0000502">
    <property type="term" value="C:proteasome complex"/>
    <property type="evidence" value="ECO:0007669"/>
    <property type="project" value="UniProtKB-KW"/>
</dbReference>
<comment type="caution">
    <text evidence="4">The sequence shown here is derived from an EMBL/GenBank/DDBJ whole genome shotgun (WGS) entry which is preliminary data.</text>
</comment>
<comment type="similarity">
    <text evidence="1">Belongs to the proteasome subunit S9 family.</text>
</comment>
<dbReference type="Gene3D" id="1.25.40.570">
    <property type="match status" value="1"/>
</dbReference>
<dbReference type="SMART" id="SM00088">
    <property type="entry name" value="PINT"/>
    <property type="match status" value="1"/>
</dbReference>
<dbReference type="EMBL" id="JPQZ01000006">
    <property type="protein sequence ID" value="KKO76147.1"/>
    <property type="molecule type" value="Genomic_DNA"/>
</dbReference>
<dbReference type="InterPro" id="IPR050871">
    <property type="entry name" value="26S_Proteasome/COP9_Components"/>
</dbReference>
<organism evidence="4 5">
    <name type="scientific">Vairimorpha ceranae</name>
    <dbReference type="NCBI Taxonomy" id="40302"/>
    <lineage>
        <taxon>Eukaryota</taxon>
        <taxon>Fungi</taxon>
        <taxon>Fungi incertae sedis</taxon>
        <taxon>Microsporidia</taxon>
        <taxon>Nosematidae</taxon>
        <taxon>Vairimorpha</taxon>
    </lineage>
</organism>
<dbReference type="PROSITE" id="PS50250">
    <property type="entry name" value="PCI"/>
    <property type="match status" value="1"/>
</dbReference>
<dbReference type="PANTHER" id="PTHR10678">
    <property type="entry name" value="26S PROTEASOME NON-ATPASE REGULATORY SUBUNIT 11/COP9 SIGNALOSOME COMPLEX SUBUNIT 2"/>
    <property type="match status" value="1"/>
</dbReference>
<dbReference type="InterPro" id="IPR000717">
    <property type="entry name" value="PCI_dom"/>
</dbReference>
<dbReference type="Proteomes" id="UP000034350">
    <property type="component" value="Unassembled WGS sequence"/>
</dbReference>
<dbReference type="Pfam" id="PF01399">
    <property type="entry name" value="PCI"/>
    <property type="match status" value="1"/>
</dbReference>
<dbReference type="OrthoDB" id="1418352at2759"/>
<proteinExistence type="inferred from homology"/>
<accession>A0A0F9YUL3</accession>
<dbReference type="SUPFAM" id="SSF46785">
    <property type="entry name" value="Winged helix' DNA-binding domain"/>
    <property type="match status" value="1"/>
</dbReference>
<dbReference type="VEuPathDB" id="MicrosporidiaDB:G9O61_00g018070"/>
<evidence type="ECO:0000256" key="1">
    <source>
        <dbReference type="ARBA" id="ARBA00007454"/>
    </source>
</evidence>
<protein>
    <submittedName>
        <fullName evidence="4">26s proteasome non-atpase regulatory subunit 11</fullName>
    </submittedName>
</protein>
<dbReference type="AlphaFoldDB" id="A0A0F9YUL3"/>
<dbReference type="VEuPathDB" id="MicrosporidiaDB:AAJ76_600055689"/>
<gene>
    <name evidence="4" type="ORF">AAJ76_600055689</name>
</gene>
<name>A0A0F9YUL3_9MICR</name>
<reference evidence="4 5" key="1">
    <citation type="journal article" date="2015" name="Environ. Microbiol.">
        <title>Genome analyses suggest the presence of polyploidy and recent human-driven expansions in eight global populations of the honeybee pathogen Nosema ceranae.</title>
        <authorList>
            <person name="Pelin A."/>
            <person name="Selman M."/>
            <person name="Aris-Brosou S."/>
            <person name="Farinelli L."/>
            <person name="Corradi N."/>
        </authorList>
    </citation>
    <scope>NUCLEOTIDE SEQUENCE [LARGE SCALE GENOMIC DNA]</scope>
    <source>
        <strain evidence="4 5">PA08 1199</strain>
    </source>
</reference>
<keyword evidence="2 4" id="KW-0647">Proteasome</keyword>
<evidence type="ECO:0000313" key="4">
    <source>
        <dbReference type="EMBL" id="KKO76147.1"/>
    </source>
</evidence>
<evidence type="ECO:0000313" key="5">
    <source>
        <dbReference type="Proteomes" id="UP000034350"/>
    </source>
</evidence>
<sequence length="390" mass="45867">MFEQLKEIISNQNSSQEEKEIAFLEIQKNNISTRNYNALRENITSIREYWSNITTARLTKIIKKIFNMIPCEYETLENMLNVLDDLILWAEKDNKNLLRLDLECKRIYVYIFLGKYHDALVKIKDIAKDLKKFDDKNNLISLYVYESKAFYKIKNPNRAKASLTAARALAVSTYCSYELQAQIDLLNGMYLCDERNYKIAFSYFLEAMEGFTIDKKCEFACVSLRYLILSKIISKNQNEIEMLFKNKNAAPYSNDNLVKLLIEIGQCCTDRNLRRYLSLMENNRQILESDEFLFSHLGYLYDILLENNIIKIIESYSVVYLELISKNLNFEVEIIEEKIRKMILDGKINGILNHSDMSLILYNNINEHAFEKDCLVQIEKLKKICQINKS</sequence>
<dbReference type="VEuPathDB" id="MicrosporidiaDB:NCER_101150"/>
<evidence type="ECO:0000259" key="3">
    <source>
        <dbReference type="PROSITE" id="PS50250"/>
    </source>
</evidence>
<dbReference type="SMART" id="SM00753">
    <property type="entry name" value="PAM"/>
    <property type="match status" value="1"/>
</dbReference>
<feature type="domain" description="PCI" evidence="3">
    <location>
        <begin position="196"/>
        <end position="366"/>
    </location>
</feature>
<dbReference type="InterPro" id="IPR040773">
    <property type="entry name" value="Rpn6_N"/>
</dbReference>
<keyword evidence="5" id="KW-1185">Reference proteome</keyword>
<evidence type="ECO:0000256" key="2">
    <source>
        <dbReference type="ARBA" id="ARBA00022942"/>
    </source>
</evidence>